<dbReference type="CDD" id="cd11717">
    <property type="entry name" value="THUMP_THUMPD1_like"/>
    <property type="match status" value="1"/>
</dbReference>
<feature type="region of interest" description="Disordered" evidence="2">
    <location>
        <begin position="1"/>
        <end position="42"/>
    </location>
</feature>
<keyword evidence="1" id="KW-0694">RNA-binding</keyword>
<organism evidence="4 5">
    <name type="scientific">Lachnellula suecica</name>
    <dbReference type="NCBI Taxonomy" id="602035"/>
    <lineage>
        <taxon>Eukaryota</taxon>
        <taxon>Fungi</taxon>
        <taxon>Dikarya</taxon>
        <taxon>Ascomycota</taxon>
        <taxon>Pezizomycotina</taxon>
        <taxon>Leotiomycetes</taxon>
        <taxon>Helotiales</taxon>
        <taxon>Lachnaceae</taxon>
        <taxon>Lachnellula</taxon>
    </lineage>
</organism>
<dbReference type="Pfam" id="PF02926">
    <property type="entry name" value="THUMP"/>
    <property type="match status" value="1"/>
</dbReference>
<accession>A0A8T9CG44</accession>
<keyword evidence="5" id="KW-1185">Reference proteome</keyword>
<dbReference type="EMBL" id="QGMK01000057">
    <property type="protein sequence ID" value="TVY84765.1"/>
    <property type="molecule type" value="Genomic_DNA"/>
</dbReference>
<evidence type="ECO:0000256" key="2">
    <source>
        <dbReference type="SAM" id="MobiDB-lite"/>
    </source>
</evidence>
<dbReference type="PROSITE" id="PS51165">
    <property type="entry name" value="THUMP"/>
    <property type="match status" value="1"/>
</dbReference>
<comment type="caution">
    <text evidence="4">The sequence shown here is derived from an EMBL/GenBank/DDBJ whole genome shotgun (WGS) entry which is preliminary data.</text>
</comment>
<name>A0A8T9CG44_9HELO</name>
<evidence type="ECO:0000259" key="3">
    <source>
        <dbReference type="PROSITE" id="PS51165"/>
    </source>
</evidence>
<evidence type="ECO:0000256" key="1">
    <source>
        <dbReference type="PROSITE-ProRule" id="PRU00529"/>
    </source>
</evidence>
<dbReference type="Gene3D" id="3.30.2300.10">
    <property type="entry name" value="THUMP superfamily"/>
    <property type="match status" value="1"/>
</dbReference>
<dbReference type="GO" id="GO:0003723">
    <property type="term" value="F:RNA binding"/>
    <property type="evidence" value="ECO:0007669"/>
    <property type="project" value="UniProtKB-UniRule"/>
</dbReference>
<feature type="region of interest" description="Disordered" evidence="2">
    <location>
        <begin position="312"/>
        <end position="333"/>
    </location>
</feature>
<proteinExistence type="predicted"/>
<dbReference type="InterPro" id="IPR004114">
    <property type="entry name" value="THUMP_dom"/>
</dbReference>
<dbReference type="AlphaFoldDB" id="A0A8T9CG44"/>
<dbReference type="PANTHER" id="PTHR13452">
    <property type="entry name" value="THUMP DOMAIN CONTAINING PROTEIN 1-RELATED"/>
    <property type="match status" value="1"/>
</dbReference>
<evidence type="ECO:0000313" key="5">
    <source>
        <dbReference type="Proteomes" id="UP000469558"/>
    </source>
</evidence>
<dbReference type="Proteomes" id="UP000469558">
    <property type="component" value="Unassembled WGS sequence"/>
</dbReference>
<gene>
    <name evidence="4" type="primary">TAN1</name>
    <name evidence="4" type="ORF">LSUE1_G000576</name>
</gene>
<dbReference type="PANTHER" id="PTHR13452:SF10">
    <property type="entry name" value="THUMP DOMAIN-CONTAINING PROTEIN 1"/>
    <property type="match status" value="1"/>
</dbReference>
<feature type="domain" description="THUMP" evidence="3">
    <location>
        <begin position="181"/>
        <end position="283"/>
    </location>
</feature>
<dbReference type="InterPro" id="IPR040183">
    <property type="entry name" value="THUMPD1-like"/>
</dbReference>
<reference evidence="4 5" key="1">
    <citation type="submission" date="2018-05" db="EMBL/GenBank/DDBJ databases">
        <title>Genome sequencing and assembly of the regulated plant pathogen Lachnellula willkommii and related sister species for the development of diagnostic species identification markers.</title>
        <authorList>
            <person name="Giroux E."/>
            <person name="Bilodeau G."/>
        </authorList>
    </citation>
    <scope>NUCLEOTIDE SEQUENCE [LARGE SCALE GENOMIC DNA]</scope>
    <source>
        <strain evidence="4 5">CBS 268.59</strain>
    </source>
</reference>
<dbReference type="GO" id="GO:0006400">
    <property type="term" value="P:tRNA modification"/>
    <property type="evidence" value="ECO:0007669"/>
    <property type="project" value="InterPro"/>
</dbReference>
<sequence>MNSNKRKDRSNDNDRSRGAKRNKGGSGGKWQTPHQQAKVASVRGTGTIEPGDIGIWATCARGQEGRATVELRSMLHQFAEQFYGTAADADEADDDDEDLDIEASIRKEAAAIENQKSKPQLFTPVHLDIECVLFVKVRPPIDPVDFVHRIGIEVASKPGSARTKYINRLTPMTLMGKATEKGLEDVAKAVLGEYFKLAKKNDSEEVRDSQEDVKQDESSKTDYSVRCYAIRPTIRNHNTLKRDVVINQIASSIADVHKVNLTTPDKVILVEIYQTVCGMSVVGSDWEALKRFNIAELSKPAPGAPKVKLEAAMPERVTSDEALSAPNPELGSK</sequence>
<protein>
    <submittedName>
        <fullName evidence="4">tRNA acetyltransferase TAN1</fullName>
    </submittedName>
</protein>
<evidence type="ECO:0000313" key="4">
    <source>
        <dbReference type="EMBL" id="TVY84765.1"/>
    </source>
</evidence>
<dbReference type="OrthoDB" id="367221at2759"/>
<dbReference type="SUPFAM" id="SSF143437">
    <property type="entry name" value="THUMP domain-like"/>
    <property type="match status" value="1"/>
</dbReference>